<dbReference type="AlphaFoldDB" id="A0AAU8N8K0"/>
<reference evidence="2" key="1">
    <citation type="submission" date="2024-05" db="EMBL/GenBank/DDBJ databases">
        <title>Draft genome assemblies of 36 bacteria isolated from hibernating arctic ground squirrels.</title>
        <authorList>
            <person name="McKee H."/>
            <person name="Mullen L."/>
            <person name="Drown D.M."/>
            <person name="Duddleston K.N."/>
        </authorList>
    </citation>
    <scope>NUCLEOTIDE SEQUENCE</scope>
    <source>
        <strain evidence="2">AR004</strain>
    </source>
</reference>
<dbReference type="GO" id="GO:0005886">
    <property type="term" value="C:plasma membrane"/>
    <property type="evidence" value="ECO:0007669"/>
    <property type="project" value="TreeGrafter"/>
</dbReference>
<keyword evidence="1" id="KW-1133">Transmembrane helix</keyword>
<dbReference type="EMBL" id="CP159989">
    <property type="protein sequence ID" value="XCP83334.1"/>
    <property type="molecule type" value="Genomic_DNA"/>
</dbReference>
<dbReference type="Pfam" id="PF05656">
    <property type="entry name" value="DUF805"/>
    <property type="match status" value="1"/>
</dbReference>
<evidence type="ECO:0000256" key="1">
    <source>
        <dbReference type="SAM" id="Phobius"/>
    </source>
</evidence>
<evidence type="ECO:0000313" key="2">
    <source>
        <dbReference type="EMBL" id="XCP83334.1"/>
    </source>
</evidence>
<sequence length="133" mass="14767">MRRFFRRYAQFRGTASVSELLWPWLFHLLVSGGLLMIAGVSLGAGEIPAKTAYGEPDVADWAIAIAIPCLIAEVIFNLALLIPLVAVQVRRLHDVGKSGGWWFIGFVPLVGPIWLLVLLLSSSRPELFRPKWA</sequence>
<dbReference type="InterPro" id="IPR008523">
    <property type="entry name" value="DUF805"/>
</dbReference>
<proteinExistence type="predicted"/>
<keyword evidence="1" id="KW-0472">Membrane</keyword>
<keyword evidence="1" id="KW-0812">Transmembrane</keyword>
<gene>
    <name evidence="2" type="ORF">ABXS69_05640</name>
</gene>
<name>A0AAU8N8K0_9ACTO</name>
<accession>A0AAU8N8K0</accession>
<feature type="transmembrane region" description="Helical" evidence="1">
    <location>
        <begin position="61"/>
        <end position="87"/>
    </location>
</feature>
<dbReference type="PANTHER" id="PTHR34980">
    <property type="entry name" value="INNER MEMBRANE PROTEIN-RELATED-RELATED"/>
    <property type="match status" value="1"/>
</dbReference>
<feature type="transmembrane region" description="Helical" evidence="1">
    <location>
        <begin position="21"/>
        <end position="41"/>
    </location>
</feature>
<organism evidence="2">
    <name type="scientific">Actinomyces timonensis</name>
    <dbReference type="NCBI Taxonomy" id="1288391"/>
    <lineage>
        <taxon>Bacteria</taxon>
        <taxon>Bacillati</taxon>
        <taxon>Actinomycetota</taxon>
        <taxon>Actinomycetes</taxon>
        <taxon>Actinomycetales</taxon>
        <taxon>Actinomycetaceae</taxon>
        <taxon>Actinomyces</taxon>
    </lineage>
</organism>
<dbReference type="RefSeq" id="WP_366181542.1">
    <property type="nucleotide sequence ID" value="NZ_CP159989.1"/>
</dbReference>
<protein>
    <submittedName>
        <fullName evidence="2">DUF805 domain-containing protein</fullName>
    </submittedName>
</protein>
<dbReference type="PANTHER" id="PTHR34980:SF2">
    <property type="entry name" value="INNER MEMBRANE PROTEIN YHAH-RELATED"/>
    <property type="match status" value="1"/>
</dbReference>
<feature type="transmembrane region" description="Helical" evidence="1">
    <location>
        <begin position="99"/>
        <end position="120"/>
    </location>
</feature>